<comment type="subcellular location">
    <subcellularLocation>
        <location evidence="1">Cell membrane</location>
        <topology evidence="1">Multi-pass membrane protein</topology>
    </subcellularLocation>
</comment>
<proteinExistence type="predicted"/>
<keyword evidence="4 7" id="KW-0812">Transmembrane</keyword>
<dbReference type="InterPro" id="IPR052031">
    <property type="entry name" value="Membrane_Transporter-Flippase"/>
</dbReference>
<protein>
    <submittedName>
        <fullName evidence="8">MATE family efflux transporter</fullName>
    </submittedName>
</protein>
<feature type="transmembrane region" description="Helical" evidence="7">
    <location>
        <begin position="53"/>
        <end position="82"/>
    </location>
</feature>
<feature type="transmembrane region" description="Helical" evidence="7">
    <location>
        <begin position="405"/>
        <end position="425"/>
    </location>
</feature>
<dbReference type="OrthoDB" id="214119at2157"/>
<dbReference type="GO" id="GO:0005886">
    <property type="term" value="C:plasma membrane"/>
    <property type="evidence" value="ECO:0007669"/>
    <property type="project" value="UniProtKB-SubCell"/>
</dbReference>
<name>A0A2I8VLL0_9EURY</name>
<evidence type="ECO:0000256" key="3">
    <source>
        <dbReference type="ARBA" id="ARBA00022475"/>
    </source>
</evidence>
<dbReference type="Proteomes" id="UP000236584">
    <property type="component" value="Chromosome"/>
</dbReference>
<dbReference type="GeneID" id="35593408"/>
<organism evidence="8 9">
    <name type="scientific">Salinigranum rubrum</name>
    <dbReference type="NCBI Taxonomy" id="755307"/>
    <lineage>
        <taxon>Archaea</taxon>
        <taxon>Methanobacteriati</taxon>
        <taxon>Methanobacteriota</taxon>
        <taxon>Stenosarchaea group</taxon>
        <taxon>Halobacteria</taxon>
        <taxon>Halobacteriales</taxon>
        <taxon>Haloferacaceae</taxon>
        <taxon>Salinigranum</taxon>
    </lineage>
</organism>
<gene>
    <name evidence="8" type="ORF">C2R22_14910</name>
</gene>
<feature type="transmembrane region" description="Helical" evidence="7">
    <location>
        <begin position="340"/>
        <end position="364"/>
    </location>
</feature>
<feature type="transmembrane region" description="Helical" evidence="7">
    <location>
        <begin position="445"/>
        <end position="464"/>
    </location>
</feature>
<dbReference type="AlphaFoldDB" id="A0A2I8VLL0"/>
<dbReference type="PANTHER" id="PTHR43549:SF2">
    <property type="entry name" value="MULTIDRUG RESISTANCE PROTEIN NORM-RELATED"/>
    <property type="match status" value="1"/>
</dbReference>
<feature type="transmembrane region" description="Helical" evidence="7">
    <location>
        <begin position="102"/>
        <end position="120"/>
    </location>
</feature>
<keyword evidence="9" id="KW-1185">Reference proteome</keyword>
<evidence type="ECO:0000256" key="2">
    <source>
        <dbReference type="ARBA" id="ARBA00022448"/>
    </source>
</evidence>
<accession>A0A2I8VLL0</accession>
<evidence type="ECO:0000256" key="4">
    <source>
        <dbReference type="ARBA" id="ARBA00022692"/>
    </source>
</evidence>
<dbReference type="Pfam" id="PF01554">
    <property type="entry name" value="MatE"/>
    <property type="match status" value="2"/>
</dbReference>
<evidence type="ECO:0000256" key="6">
    <source>
        <dbReference type="ARBA" id="ARBA00023136"/>
    </source>
</evidence>
<keyword evidence="3" id="KW-1003">Cell membrane</keyword>
<feature type="transmembrane region" description="Helical" evidence="7">
    <location>
        <begin position="299"/>
        <end position="319"/>
    </location>
</feature>
<feature type="transmembrane region" description="Helical" evidence="7">
    <location>
        <begin position="140"/>
        <end position="160"/>
    </location>
</feature>
<keyword evidence="6 7" id="KW-0472">Membrane</keyword>
<dbReference type="InterPro" id="IPR002528">
    <property type="entry name" value="MATE_fam"/>
</dbReference>
<dbReference type="PIRSF" id="PIRSF006603">
    <property type="entry name" value="DinF"/>
    <property type="match status" value="1"/>
</dbReference>
<dbReference type="RefSeq" id="WP_103426464.1">
    <property type="nucleotide sequence ID" value="NZ_CP026309.1"/>
</dbReference>
<dbReference type="KEGG" id="srub:C2R22_14910"/>
<dbReference type="PANTHER" id="PTHR43549">
    <property type="entry name" value="MULTIDRUG RESISTANCE PROTEIN YPNP-RELATED"/>
    <property type="match status" value="1"/>
</dbReference>
<evidence type="ECO:0000313" key="9">
    <source>
        <dbReference type="Proteomes" id="UP000236584"/>
    </source>
</evidence>
<reference evidence="8 9" key="1">
    <citation type="submission" date="2018-01" db="EMBL/GenBank/DDBJ databases">
        <title>Complete genome sequence of Salinigranum rubrum GX10T, an extremely halophilic archaeon isolated from a marine solar saltern.</title>
        <authorList>
            <person name="Han S."/>
        </authorList>
    </citation>
    <scope>NUCLEOTIDE SEQUENCE [LARGE SCALE GENOMIC DNA]</scope>
    <source>
        <strain evidence="8 9">GX10</strain>
    </source>
</reference>
<feature type="transmembrane region" description="Helical" evidence="7">
    <location>
        <begin position="21"/>
        <end position="41"/>
    </location>
</feature>
<dbReference type="CDD" id="cd13142">
    <property type="entry name" value="MATE_like_12"/>
    <property type="match status" value="1"/>
</dbReference>
<dbReference type="GO" id="GO:0015297">
    <property type="term" value="F:antiporter activity"/>
    <property type="evidence" value="ECO:0007669"/>
    <property type="project" value="InterPro"/>
</dbReference>
<evidence type="ECO:0000256" key="1">
    <source>
        <dbReference type="ARBA" id="ARBA00004651"/>
    </source>
</evidence>
<evidence type="ECO:0000256" key="7">
    <source>
        <dbReference type="SAM" id="Phobius"/>
    </source>
</evidence>
<dbReference type="EMBL" id="CP026309">
    <property type="protein sequence ID" value="AUV82775.1"/>
    <property type="molecule type" value="Genomic_DNA"/>
</dbReference>
<evidence type="ECO:0000313" key="8">
    <source>
        <dbReference type="EMBL" id="AUV82775.1"/>
    </source>
</evidence>
<dbReference type="NCBIfam" id="TIGR00797">
    <property type="entry name" value="matE"/>
    <property type="match status" value="1"/>
</dbReference>
<feature type="transmembrane region" description="Helical" evidence="7">
    <location>
        <begin position="376"/>
        <end position="393"/>
    </location>
</feature>
<evidence type="ECO:0000256" key="5">
    <source>
        <dbReference type="ARBA" id="ARBA00022989"/>
    </source>
</evidence>
<dbReference type="InterPro" id="IPR048279">
    <property type="entry name" value="MdtK-like"/>
</dbReference>
<keyword evidence="5 7" id="KW-1133">Transmembrane helix</keyword>
<feature type="transmembrane region" description="Helical" evidence="7">
    <location>
        <begin position="209"/>
        <end position="234"/>
    </location>
</feature>
<sequence>MSLFKGQEELDLTDGGIVKPLLYLSLPIVVTNLMQTAYNLADTFWLGQYSTEALAAISFAFPMVFLLISLGMGLSVAGSVLVAQHTGADETRKAEYAASQTVTFAFLGSLLLGLVGYPFVRPFLAALGASPSVLPGATAYMQVVALGLPFMFGFFVFVSLMRGAGDTVTPMLVMFGTVVLNVVLDPFLINGWTLVANAPLVGTVAFPELGIQGAAIATVFSRSLAMLVGVYIMLSGTRGIRIRISDMVPDVEYLRRILAIGVPASVEGTGRALSINALLVVVGLFSTPVVAGFGIGTRVFSVVFLPAIAVARGVETMAGQNIGAGKYDRAEAANYAAAKGLFVVLALVGVGVFLVPGPIVSAFTDDPAVLAVGTQFLRYVSLSFGFIGVMRAFTGGFRGAGETLVAAAISVLTLAGIRLPIAYVASQGVLPTSLWFLGRPDPRGIWLAFFVSNVVGAVVAWLWFRRGTWRRGDVRESTIDRLEPDDVDPAPVDD</sequence>
<dbReference type="GO" id="GO:0042910">
    <property type="term" value="F:xenobiotic transmembrane transporter activity"/>
    <property type="evidence" value="ECO:0007669"/>
    <property type="project" value="InterPro"/>
</dbReference>
<keyword evidence="2" id="KW-0813">Transport</keyword>
<feature type="transmembrane region" description="Helical" evidence="7">
    <location>
        <begin position="172"/>
        <end position="189"/>
    </location>
</feature>